<reference evidence="9" key="1">
    <citation type="submission" date="2025-08" db="UniProtKB">
        <authorList>
            <consortium name="RefSeq"/>
        </authorList>
    </citation>
    <scope>IDENTIFICATION</scope>
</reference>
<dbReference type="AlphaFoldDB" id="A0A1S3DIN4"/>
<keyword evidence="3 7" id="KW-0507">mRNA processing</keyword>
<dbReference type="InterPro" id="IPR013260">
    <property type="entry name" value="mRNA_splic_SYF2"/>
</dbReference>
<evidence type="ECO:0000256" key="2">
    <source>
        <dbReference type="ARBA" id="ARBA00010028"/>
    </source>
</evidence>
<dbReference type="GO" id="GO:0071013">
    <property type="term" value="C:catalytic step 2 spliceosome"/>
    <property type="evidence" value="ECO:0007669"/>
    <property type="project" value="TreeGrafter"/>
</dbReference>
<protein>
    <recommendedName>
        <fullName evidence="7">Pre-mRNA-splicing factor SYF2</fullName>
    </recommendedName>
</protein>
<dbReference type="Proteomes" id="UP000079169">
    <property type="component" value="Unplaced"/>
</dbReference>
<dbReference type="PANTHER" id="PTHR13264">
    <property type="entry name" value="GCIP-INTERACTING PROTEIN P29"/>
    <property type="match status" value="1"/>
</dbReference>
<keyword evidence="6 7" id="KW-0539">Nucleus</keyword>
<dbReference type="KEGG" id="dci:103519380"/>
<comment type="subcellular location">
    <subcellularLocation>
        <location evidence="1 7">Nucleus</location>
    </subcellularLocation>
</comment>
<dbReference type="PaxDb" id="121845-A0A1S3DIN4"/>
<keyword evidence="4 7" id="KW-0747">Spliceosome</keyword>
<keyword evidence="8" id="KW-1185">Reference proteome</keyword>
<organism evidence="8 9">
    <name type="scientific">Diaphorina citri</name>
    <name type="common">Asian citrus psyllid</name>
    <dbReference type="NCBI Taxonomy" id="121845"/>
    <lineage>
        <taxon>Eukaryota</taxon>
        <taxon>Metazoa</taxon>
        <taxon>Ecdysozoa</taxon>
        <taxon>Arthropoda</taxon>
        <taxon>Hexapoda</taxon>
        <taxon>Insecta</taxon>
        <taxon>Pterygota</taxon>
        <taxon>Neoptera</taxon>
        <taxon>Paraneoptera</taxon>
        <taxon>Hemiptera</taxon>
        <taxon>Sternorrhyncha</taxon>
        <taxon>Psylloidea</taxon>
        <taxon>Psyllidae</taxon>
        <taxon>Diaphorininae</taxon>
        <taxon>Diaphorina</taxon>
    </lineage>
</organism>
<dbReference type="PANTHER" id="PTHR13264:SF5">
    <property type="entry name" value="PRE-MRNA-SPLICING FACTOR SYF2"/>
    <property type="match status" value="1"/>
</dbReference>
<evidence type="ECO:0000313" key="9">
    <source>
        <dbReference type="RefSeq" id="XP_008482688.1"/>
    </source>
</evidence>
<name>A0A1S3DIN4_DIACI</name>
<dbReference type="RefSeq" id="XP_008482688.1">
    <property type="nucleotide sequence ID" value="XM_008484466.3"/>
</dbReference>
<gene>
    <name evidence="9" type="primary">LOC103519380</name>
</gene>
<dbReference type="GO" id="GO:0000974">
    <property type="term" value="C:Prp19 complex"/>
    <property type="evidence" value="ECO:0007669"/>
    <property type="project" value="TreeGrafter"/>
</dbReference>
<evidence type="ECO:0000256" key="3">
    <source>
        <dbReference type="ARBA" id="ARBA00022664"/>
    </source>
</evidence>
<keyword evidence="5 7" id="KW-0508">mRNA splicing</keyword>
<proteinExistence type="inferred from homology"/>
<evidence type="ECO:0000256" key="7">
    <source>
        <dbReference type="RuleBase" id="RU367148"/>
    </source>
</evidence>
<comment type="subunit">
    <text evidence="7">May be part of a spliceosome complex.</text>
</comment>
<dbReference type="GO" id="GO:0000398">
    <property type="term" value="P:mRNA splicing, via spliceosome"/>
    <property type="evidence" value="ECO:0007669"/>
    <property type="project" value="UniProtKB-UniRule"/>
</dbReference>
<evidence type="ECO:0000256" key="5">
    <source>
        <dbReference type="ARBA" id="ARBA00023187"/>
    </source>
</evidence>
<dbReference type="STRING" id="121845.A0A1S3DIN4"/>
<dbReference type="Pfam" id="PF08231">
    <property type="entry name" value="SYF2"/>
    <property type="match status" value="1"/>
</dbReference>
<dbReference type="GeneID" id="103519380"/>
<evidence type="ECO:0000256" key="4">
    <source>
        <dbReference type="ARBA" id="ARBA00022728"/>
    </source>
</evidence>
<dbReference type="OMA" id="RRRMHND"/>
<comment type="function">
    <text evidence="7">Involved in pre-mRNA splicing.</text>
</comment>
<evidence type="ECO:0000256" key="1">
    <source>
        <dbReference type="ARBA" id="ARBA00004123"/>
    </source>
</evidence>
<dbReference type="GO" id="GO:0071014">
    <property type="term" value="C:post-mRNA release spliceosomal complex"/>
    <property type="evidence" value="ECO:0007669"/>
    <property type="project" value="TreeGrafter"/>
</dbReference>
<comment type="similarity">
    <text evidence="2 7">Belongs to the SYF2 family.</text>
</comment>
<evidence type="ECO:0000256" key="6">
    <source>
        <dbReference type="ARBA" id="ARBA00023242"/>
    </source>
</evidence>
<evidence type="ECO:0000313" key="8">
    <source>
        <dbReference type="Proteomes" id="UP000079169"/>
    </source>
</evidence>
<sequence length="225" mass="27169">MEAEQKNLTFQEKHAERLKRLKEIHLKRNESRQLNHQEVVEEDRRKQLPNNWEARKRKAEWILKDEEQRQKALEEGEDYERVKMLNMTVAEAEKFNKKKKNPDVGFSDYQQATARQYNRLVKQMKPDMSKYEEQKKKLGPAFYGDQKTILQGLHSDRPEAVDKMVEDLEKQISKREKYSRRRTHNDDADIDYINERNMKFNKKLERFYGEHTAEIKQNLERGTAI</sequence>
<accession>A0A1S3DIN4</accession>